<accession>A0A419VUM2</accession>
<comment type="caution">
    <text evidence="1">The sequence shown here is derived from an EMBL/GenBank/DDBJ whole genome shotgun (WGS) entry which is preliminary data.</text>
</comment>
<name>A0A419VUM2_9BACT</name>
<proteinExistence type="predicted"/>
<sequence>MNQWLFLEYVQKINSKTKIYTNEKFSIDPCPFTQRWVRPG</sequence>
<protein>
    <submittedName>
        <fullName evidence="1">Uncharacterized protein</fullName>
    </submittedName>
</protein>
<gene>
    <name evidence="1" type="ORF">BC643_4663</name>
</gene>
<dbReference type="EMBL" id="RAPN01000006">
    <property type="protein sequence ID" value="RKD85144.1"/>
    <property type="molecule type" value="Genomic_DNA"/>
</dbReference>
<dbReference type="AlphaFoldDB" id="A0A419VUM2"/>
<organism evidence="1 2">
    <name type="scientific">Mangrovibacterium diazotrophicum</name>
    <dbReference type="NCBI Taxonomy" id="1261403"/>
    <lineage>
        <taxon>Bacteria</taxon>
        <taxon>Pseudomonadati</taxon>
        <taxon>Bacteroidota</taxon>
        <taxon>Bacteroidia</taxon>
        <taxon>Marinilabiliales</taxon>
        <taxon>Prolixibacteraceae</taxon>
        <taxon>Mangrovibacterium</taxon>
    </lineage>
</organism>
<evidence type="ECO:0000313" key="2">
    <source>
        <dbReference type="Proteomes" id="UP000283387"/>
    </source>
</evidence>
<keyword evidence="2" id="KW-1185">Reference proteome</keyword>
<reference evidence="1 2" key="1">
    <citation type="submission" date="2018-09" db="EMBL/GenBank/DDBJ databases">
        <title>Genomic Encyclopedia of Archaeal and Bacterial Type Strains, Phase II (KMG-II): from individual species to whole genera.</title>
        <authorList>
            <person name="Goeker M."/>
        </authorList>
    </citation>
    <scope>NUCLEOTIDE SEQUENCE [LARGE SCALE GENOMIC DNA]</scope>
    <source>
        <strain evidence="1 2">DSM 27148</strain>
    </source>
</reference>
<dbReference type="Proteomes" id="UP000283387">
    <property type="component" value="Unassembled WGS sequence"/>
</dbReference>
<evidence type="ECO:0000313" key="1">
    <source>
        <dbReference type="EMBL" id="RKD85144.1"/>
    </source>
</evidence>